<feature type="region of interest" description="Disordered" evidence="1">
    <location>
        <begin position="21"/>
        <end position="47"/>
    </location>
</feature>
<name>A0ABZ2Q073_9BURK</name>
<keyword evidence="2" id="KW-0614">Plasmid</keyword>
<dbReference type="EMBL" id="CP062177">
    <property type="protein sequence ID" value="WXK40742.1"/>
    <property type="molecule type" value="Genomic_DNA"/>
</dbReference>
<evidence type="ECO:0000313" key="2">
    <source>
        <dbReference type="EMBL" id="WXK40742.1"/>
    </source>
</evidence>
<keyword evidence="3" id="KW-1185">Reference proteome</keyword>
<gene>
    <name evidence="2" type="ORF">IHE29_16420</name>
</gene>
<dbReference type="RefSeq" id="WP_338911913.1">
    <property type="nucleotide sequence ID" value="NZ_CP062177.1"/>
</dbReference>
<dbReference type="Proteomes" id="UP001493153">
    <property type="component" value="Plasmid unnamed"/>
</dbReference>
<reference evidence="2 3" key="1">
    <citation type="submission" date="2020-09" db="EMBL/GenBank/DDBJ databases">
        <title>Genome sequences of Mycetohabitans spp.</title>
        <authorList>
            <person name="Carter M.E."/>
            <person name="Carpenter S.C.D."/>
            <person name="Bogdanove A.J."/>
        </authorList>
    </citation>
    <scope>NUCLEOTIDE SEQUENCE [LARGE SCALE GENOMIC DNA]</scope>
    <source>
        <strain evidence="2 3">B12</strain>
        <plasmid evidence="2 3">unnamed</plasmid>
    </source>
</reference>
<accession>A0ABZ2Q073</accession>
<geneLocation type="plasmid" evidence="2 3">
    <name>unnamed</name>
</geneLocation>
<protein>
    <recommendedName>
        <fullName evidence="4">F-box domain-containing protein</fullName>
    </recommendedName>
</protein>
<organism evidence="2 3">
    <name type="scientific">Mycetohabitans rhizoxinica</name>
    <dbReference type="NCBI Taxonomy" id="412963"/>
    <lineage>
        <taxon>Bacteria</taxon>
        <taxon>Pseudomonadati</taxon>
        <taxon>Pseudomonadota</taxon>
        <taxon>Betaproteobacteria</taxon>
        <taxon>Burkholderiales</taxon>
        <taxon>Burkholderiaceae</taxon>
        <taxon>Mycetohabitans</taxon>
    </lineage>
</organism>
<evidence type="ECO:0008006" key="4">
    <source>
        <dbReference type="Google" id="ProtNLM"/>
    </source>
</evidence>
<sequence>MEFDLNIITLNGTQAAIYSTESQKSGCPAAAPPLPPGSTVPSQQQSSSEKIEQFVAKFNRVSIESAPQAEVVQKLAEQIEGLPADRQAEKFKELFKIAGRVPKQGLEIQQGMIRSIDKLTSMQRRPLYDFVYDDARRRSIAQGSTWAAVASLLSADIPDPSLQEDSDGKRQRKWKRTQFKSIKDAALGDIKSVVSELNWTDRADVITELAKVPPNFHYSRTKAHNYNRPAMEKRYKELEEYMQSLPLRDRVNPAKYLEKATKYLSGNKRPDRLEKLEYLKTPYNRLPAELVSLIAEFLSIEDFDKFQEINKNQNRQRSDFLLREKQLKKLDKIFPLLERVFQVERFEIKKGCEKAPV</sequence>
<evidence type="ECO:0000256" key="1">
    <source>
        <dbReference type="SAM" id="MobiDB-lite"/>
    </source>
</evidence>
<proteinExistence type="predicted"/>
<evidence type="ECO:0000313" key="3">
    <source>
        <dbReference type="Proteomes" id="UP001493153"/>
    </source>
</evidence>